<comment type="caution">
    <text evidence="1">The sequence shown here is derived from an EMBL/GenBank/DDBJ whole genome shotgun (WGS) entry which is preliminary data.</text>
</comment>
<dbReference type="EMBL" id="BMAW01098640">
    <property type="protein sequence ID" value="GFS85832.1"/>
    <property type="molecule type" value="Genomic_DNA"/>
</dbReference>
<gene>
    <name evidence="1" type="ORF">NPIL_346421</name>
</gene>
<name>A0A8X6MZA1_NEPPI</name>
<dbReference type="AlphaFoldDB" id="A0A8X6MZA1"/>
<evidence type="ECO:0000313" key="1">
    <source>
        <dbReference type="EMBL" id="GFS85832.1"/>
    </source>
</evidence>
<proteinExistence type="predicted"/>
<reference evidence="1" key="1">
    <citation type="submission" date="2020-08" db="EMBL/GenBank/DDBJ databases">
        <title>Multicomponent nature underlies the extraordinary mechanical properties of spider dragline silk.</title>
        <authorList>
            <person name="Kono N."/>
            <person name="Nakamura H."/>
            <person name="Mori M."/>
            <person name="Yoshida Y."/>
            <person name="Ohtoshi R."/>
            <person name="Malay A.D."/>
            <person name="Moran D.A.P."/>
            <person name="Tomita M."/>
            <person name="Numata K."/>
            <person name="Arakawa K."/>
        </authorList>
    </citation>
    <scope>NUCLEOTIDE SEQUENCE</scope>
</reference>
<keyword evidence="2" id="KW-1185">Reference proteome</keyword>
<accession>A0A8X6MZA1</accession>
<dbReference type="Proteomes" id="UP000887013">
    <property type="component" value="Unassembled WGS sequence"/>
</dbReference>
<protein>
    <submittedName>
        <fullName evidence="1">Uncharacterized protein</fullName>
    </submittedName>
</protein>
<sequence>METNYGIFHRIIVRMYHEYQIRKSIHSKQQYGWEQYEGSLKKRYYRRLKRTALRGGRGTLSQIPIDFNFGVATSISLRIV</sequence>
<organism evidence="1 2">
    <name type="scientific">Nephila pilipes</name>
    <name type="common">Giant wood spider</name>
    <name type="synonym">Nephila maculata</name>
    <dbReference type="NCBI Taxonomy" id="299642"/>
    <lineage>
        <taxon>Eukaryota</taxon>
        <taxon>Metazoa</taxon>
        <taxon>Ecdysozoa</taxon>
        <taxon>Arthropoda</taxon>
        <taxon>Chelicerata</taxon>
        <taxon>Arachnida</taxon>
        <taxon>Araneae</taxon>
        <taxon>Araneomorphae</taxon>
        <taxon>Entelegynae</taxon>
        <taxon>Araneoidea</taxon>
        <taxon>Nephilidae</taxon>
        <taxon>Nephila</taxon>
    </lineage>
</organism>
<evidence type="ECO:0000313" key="2">
    <source>
        <dbReference type="Proteomes" id="UP000887013"/>
    </source>
</evidence>